<comment type="similarity">
    <text evidence="3">Belongs to the ABC transporter superfamily. ABCC family. Conjugate transporter (TC 3.A.1.208) subfamily.</text>
</comment>
<feature type="transmembrane region" description="Helical" evidence="16">
    <location>
        <begin position="994"/>
        <end position="1014"/>
    </location>
</feature>
<dbReference type="CDD" id="cd18595">
    <property type="entry name" value="ABC_6TM_MRP1_2_3_6_D1_like"/>
    <property type="match status" value="1"/>
</dbReference>
<dbReference type="InterPro" id="IPR011527">
    <property type="entry name" value="ABC1_TM_dom"/>
</dbReference>
<dbReference type="PROSITE" id="PS00211">
    <property type="entry name" value="ABC_TRANSPORTER_1"/>
    <property type="match status" value="2"/>
</dbReference>
<evidence type="ECO:0000256" key="9">
    <source>
        <dbReference type="ARBA" id="ARBA00022741"/>
    </source>
</evidence>
<evidence type="ECO:0000256" key="14">
    <source>
        <dbReference type="ARBA" id="ARBA00047523"/>
    </source>
</evidence>
<feature type="region of interest" description="Disordered" evidence="15">
    <location>
        <begin position="775"/>
        <end position="813"/>
    </location>
</feature>
<keyword evidence="7 16" id="KW-0812">Transmembrane</keyword>
<keyword evidence="9" id="KW-0547">Nucleotide-binding</keyword>
<dbReference type="GO" id="GO:0015431">
    <property type="term" value="F:ABC-type glutathione S-conjugate transporter activity"/>
    <property type="evidence" value="ECO:0007669"/>
    <property type="project" value="UniProtKB-EC"/>
</dbReference>
<feature type="domain" description="ABC transmembrane type-1" evidence="18">
    <location>
        <begin position="210"/>
        <end position="485"/>
    </location>
</feature>
<dbReference type="STRING" id="400727.A0A2T7P461"/>
<feature type="transmembrane region" description="Helical" evidence="16">
    <location>
        <begin position="419"/>
        <end position="447"/>
    </location>
</feature>
<dbReference type="CDD" id="cd03250">
    <property type="entry name" value="ABCC_MRP_domain1"/>
    <property type="match status" value="1"/>
</dbReference>
<dbReference type="PANTHER" id="PTHR24223">
    <property type="entry name" value="ATP-BINDING CASSETTE SUB-FAMILY C"/>
    <property type="match status" value="1"/>
</dbReference>
<dbReference type="EC" id="7.6.2.3" evidence="13"/>
<feature type="transmembrane region" description="Helical" evidence="16">
    <location>
        <begin position="1079"/>
        <end position="1101"/>
    </location>
</feature>
<feature type="transmembrane region" description="Helical" evidence="16">
    <location>
        <begin position="459"/>
        <end position="484"/>
    </location>
</feature>
<evidence type="ECO:0000256" key="6">
    <source>
        <dbReference type="ARBA" id="ARBA00022554"/>
    </source>
</evidence>
<keyword evidence="12 16" id="KW-0472">Membrane</keyword>
<feature type="transmembrane region" description="Helical" evidence="16">
    <location>
        <begin position="31"/>
        <end position="52"/>
    </location>
</feature>
<dbReference type="FunFam" id="3.40.50.300:FF:000074">
    <property type="entry name" value="Multidrug resistance-associated protein 5 isoform 1"/>
    <property type="match status" value="1"/>
</dbReference>
<evidence type="ECO:0000259" key="18">
    <source>
        <dbReference type="PROSITE" id="PS50929"/>
    </source>
</evidence>
<dbReference type="InterPro" id="IPR017871">
    <property type="entry name" value="ABC_transporter-like_CS"/>
</dbReference>
<keyword evidence="8" id="KW-0677">Repeat</keyword>
<organism evidence="19 20">
    <name type="scientific">Pomacea canaliculata</name>
    <name type="common">Golden apple snail</name>
    <dbReference type="NCBI Taxonomy" id="400727"/>
    <lineage>
        <taxon>Eukaryota</taxon>
        <taxon>Metazoa</taxon>
        <taxon>Spiralia</taxon>
        <taxon>Lophotrochozoa</taxon>
        <taxon>Mollusca</taxon>
        <taxon>Gastropoda</taxon>
        <taxon>Caenogastropoda</taxon>
        <taxon>Architaenioglossa</taxon>
        <taxon>Ampullarioidea</taxon>
        <taxon>Ampullariidae</taxon>
        <taxon>Pomacea</taxon>
    </lineage>
</organism>
<dbReference type="GO" id="GO:0000323">
    <property type="term" value="C:lytic vacuole"/>
    <property type="evidence" value="ECO:0007669"/>
    <property type="project" value="UniProtKB-ARBA"/>
</dbReference>
<dbReference type="InterPro" id="IPR003439">
    <property type="entry name" value="ABC_transporter-like_ATP-bd"/>
</dbReference>
<dbReference type="InterPro" id="IPR050173">
    <property type="entry name" value="ABC_transporter_C-like"/>
</dbReference>
<dbReference type="GO" id="GO:0005886">
    <property type="term" value="C:plasma membrane"/>
    <property type="evidence" value="ECO:0007669"/>
    <property type="project" value="UniProtKB-SubCell"/>
</dbReference>
<evidence type="ECO:0000313" key="20">
    <source>
        <dbReference type="Proteomes" id="UP000245119"/>
    </source>
</evidence>
<dbReference type="FunFam" id="1.20.1560.10:FF:000020">
    <property type="entry name" value="ABC metal ion transporter"/>
    <property type="match status" value="1"/>
</dbReference>
<dbReference type="Proteomes" id="UP000245119">
    <property type="component" value="Linkage Group LG6"/>
</dbReference>
<evidence type="ECO:0000313" key="19">
    <source>
        <dbReference type="EMBL" id="PVD28198.1"/>
    </source>
</evidence>
<keyword evidence="5" id="KW-1003">Cell membrane</keyword>
<accession>A0A2T7P461</accession>
<evidence type="ECO:0000256" key="13">
    <source>
        <dbReference type="ARBA" id="ARBA00024220"/>
    </source>
</evidence>
<dbReference type="CDD" id="cd03244">
    <property type="entry name" value="ABCC_MRP_domain2"/>
    <property type="match status" value="1"/>
</dbReference>
<evidence type="ECO:0000256" key="1">
    <source>
        <dbReference type="ARBA" id="ARBA00004128"/>
    </source>
</evidence>
<feature type="domain" description="ABC transmembrane type-1" evidence="18">
    <location>
        <begin position="846"/>
        <end position="1136"/>
    </location>
</feature>
<dbReference type="CDD" id="cd18603">
    <property type="entry name" value="ABC_6TM_MRP1_2_3_6_D2_like"/>
    <property type="match status" value="1"/>
</dbReference>
<keyword evidence="20" id="KW-1185">Reference proteome</keyword>
<evidence type="ECO:0000256" key="3">
    <source>
        <dbReference type="ARBA" id="ARBA00009726"/>
    </source>
</evidence>
<dbReference type="SUPFAM" id="SSF52540">
    <property type="entry name" value="P-loop containing nucleoside triphosphate hydrolases"/>
    <property type="match status" value="2"/>
</dbReference>
<dbReference type="InterPro" id="IPR027417">
    <property type="entry name" value="P-loop_NTPase"/>
</dbReference>
<dbReference type="FunFam" id="3.40.50.300:FF:000293">
    <property type="entry name" value="ATP binding cassette subfamily C member 1"/>
    <property type="match status" value="1"/>
</dbReference>
<dbReference type="Gene3D" id="1.20.1560.10">
    <property type="entry name" value="ABC transporter type 1, transmembrane domain"/>
    <property type="match status" value="2"/>
</dbReference>
<evidence type="ECO:0000256" key="10">
    <source>
        <dbReference type="ARBA" id="ARBA00022840"/>
    </source>
</evidence>
<dbReference type="InterPro" id="IPR005292">
    <property type="entry name" value="MRP"/>
</dbReference>
<gene>
    <name evidence="19" type="ORF">C0Q70_10785</name>
</gene>
<reference evidence="19 20" key="1">
    <citation type="submission" date="2018-04" db="EMBL/GenBank/DDBJ databases">
        <title>The genome of golden apple snail Pomacea canaliculata provides insight into stress tolerance and invasive adaptation.</title>
        <authorList>
            <person name="Liu C."/>
            <person name="Liu B."/>
            <person name="Ren Y."/>
            <person name="Zhang Y."/>
            <person name="Wang H."/>
            <person name="Li S."/>
            <person name="Jiang F."/>
            <person name="Yin L."/>
            <person name="Zhang G."/>
            <person name="Qian W."/>
            <person name="Fan W."/>
        </authorList>
    </citation>
    <scope>NUCLEOTIDE SEQUENCE [LARGE SCALE GENOMIC DNA]</scope>
    <source>
        <strain evidence="19">SZHN2017</strain>
        <tissue evidence="19">Muscle</tissue>
    </source>
</reference>
<evidence type="ECO:0000256" key="8">
    <source>
        <dbReference type="ARBA" id="ARBA00022737"/>
    </source>
</evidence>
<dbReference type="EMBL" id="PZQS01000006">
    <property type="protein sequence ID" value="PVD28198.1"/>
    <property type="molecule type" value="Genomic_DNA"/>
</dbReference>
<keyword evidence="11 16" id="KW-1133">Transmembrane helix</keyword>
<dbReference type="Gene3D" id="3.40.50.300">
    <property type="entry name" value="P-loop containing nucleotide triphosphate hydrolases"/>
    <property type="match status" value="2"/>
</dbReference>
<feature type="domain" description="ABC transporter" evidence="17">
    <location>
        <begin position="1173"/>
        <end position="1407"/>
    </location>
</feature>
<sequence length="1413" mass="159439">MEGFCDSSLWNSTQTWEASWPQFTPCFQNTVLIWSPCGFLWLAAIFYVYNILKYYRSQSQPISCIFLGKMKPCPETQSSFLSRLTFWWVNGLLLQGFRMPLTEENMTDLNPREMSSTVVPRFLNNWKRELSLARQRFHKNQHNKAQRRSSFYRDTGSLIMDADETTPLIVTNKHQEDFKGKKPEHPSPSLLKILVKTFGVQLLQSHVWKLFYDALILTNPLVLGQLIEFIEDSDSEPWRGYVLALVLFLSMQLQSLFFHQLWHLSTSLGLRIRTTIISAVFRKALTMNNLARQESTVGEVVNLMSVDAEHLEQTVAYLYSIWSSPLQICVSLYLLYATLGPSMFAGLAMLILLIPINGLVMSRLGSLMTQLMAQKDNRMKLINEVLNGIKILKLYAWELPFSKQIGSVRDKELNILWSYSLWSAGMTFSWTVAPYAVSLVTFITFIYTKEDHYLSPQTAFVAIALFNVLRFAINFAPMIITDVIKAVVSLRRLNRYLSHDDLDPKSIVHDPHSAYAISICNGTFMWNLELGPVLKDINVDIPVGSLVAVVGQVGSGKSSLMSAMIGDMEKIEGQVMVKGTLAYVSQQAWIQNDTVRNNVLFGQVMEQNFYNACLSACALTHDLSILPAGDLTEIGERGINLSGGQKQRVSLARAIYNDADIYLLDDPLSAVDSHVGKHIFENVIGSNGLLKNKTRVLVTHGVHWLPLVDKVFVMKDGCVSEAGSYEELLSHNGPFAQFLKTYFLQEDKNEEEDPEVQEMRRKVLERLESVTDKESEDKTVIKRERQVSASGDGKLEAKDEKDKEGTEGLPKHGKDKLIEEEKVAVGRVRLDTFKEYARSLGYGYFLIVVITYIMYEACAVLSNIWLSEWTDDQELNNFTVFPANSTARMNRNNYYLILYGSLGGGQFLFVAVYSVIESFRTVHASRIIHQKMLTRILHAPMGFFDTTPVGRIVNRFSKDINTIDTELPLTFLMTLDTFCVVLSTLIVISYSTPYFLVAILPLAALYIFIQRFYISTSRQLKRLESKTCSPVYNLFSETLSGASIIRAFGKQNRFIEESDRRVDLNQNFKFYSYSANRWLGFRLEFLGNIVVLCAATIAVAVKDTVSGGIVGLSVSYALEITTNLNWLVRVISDLETQVVSVERVKEYSEIITEAPWSIPGHRPPQSWPQHGEVKVANLSVRYRPEMDLVLKNISFAISAGEKVGIVGRTGAGKSSLTLSLFRLLEPAEGQIHVDNINIADLGLHDLRSKLTILPQDPVIFAGSLRMNLDPFDEYSDAQVWTALEHAHLNAFVSSLPDQLQHECGEGGENLSVGQRQLLCLARSLLRKTKILILDEATAAVDMETDDLIQQTIRTEFADCTVLTIAHRLNTVLDYDKILVLDKGQIAELDTPESLLRNHESIFYQMASSAGLVS</sequence>
<evidence type="ECO:0000256" key="7">
    <source>
        <dbReference type="ARBA" id="ARBA00022692"/>
    </source>
</evidence>
<proteinExistence type="inferred from homology"/>
<feature type="transmembrane region" description="Helical" evidence="16">
    <location>
        <begin position="894"/>
        <end position="916"/>
    </location>
</feature>
<dbReference type="OrthoDB" id="6500128at2759"/>
<dbReference type="GO" id="GO:0005524">
    <property type="term" value="F:ATP binding"/>
    <property type="evidence" value="ECO:0007669"/>
    <property type="project" value="UniProtKB-KW"/>
</dbReference>
<protein>
    <recommendedName>
        <fullName evidence="13">ABC-type glutathione-S-conjugate transporter</fullName>
        <ecNumber evidence="13">7.6.2.3</ecNumber>
    </recommendedName>
</protein>
<keyword evidence="10" id="KW-0067">ATP-binding</keyword>
<evidence type="ECO:0000256" key="5">
    <source>
        <dbReference type="ARBA" id="ARBA00022475"/>
    </source>
</evidence>
<dbReference type="NCBIfam" id="TIGR00957">
    <property type="entry name" value="MRP_assoc_pro"/>
    <property type="match status" value="1"/>
</dbReference>
<dbReference type="Pfam" id="PF00664">
    <property type="entry name" value="ABC_membrane"/>
    <property type="match status" value="2"/>
</dbReference>
<feature type="domain" description="ABC transporter" evidence="17">
    <location>
        <begin position="517"/>
        <end position="741"/>
    </location>
</feature>
<dbReference type="InterPro" id="IPR036640">
    <property type="entry name" value="ABC1_TM_sf"/>
</dbReference>
<evidence type="ECO:0000259" key="17">
    <source>
        <dbReference type="PROSITE" id="PS50893"/>
    </source>
</evidence>
<comment type="catalytic activity">
    <reaction evidence="14">
        <text>leukotriene C4(in) + ATP + H2O = leukotriene C4(out) + ADP + phosphate + H(+)</text>
        <dbReference type="Rhea" id="RHEA:38963"/>
        <dbReference type="ChEBI" id="CHEBI:15377"/>
        <dbReference type="ChEBI" id="CHEBI:15378"/>
        <dbReference type="ChEBI" id="CHEBI:30616"/>
        <dbReference type="ChEBI" id="CHEBI:43474"/>
        <dbReference type="ChEBI" id="CHEBI:57973"/>
        <dbReference type="ChEBI" id="CHEBI:456216"/>
    </reaction>
    <physiologicalReaction direction="left-to-right" evidence="14">
        <dbReference type="Rhea" id="RHEA:38964"/>
    </physiologicalReaction>
</comment>
<comment type="caution">
    <text evidence="19">The sequence shown here is derived from an EMBL/GenBank/DDBJ whole genome shotgun (WGS) entry which is preliminary data.</text>
</comment>
<feature type="transmembrane region" description="Helical" evidence="16">
    <location>
        <begin position="842"/>
        <end position="866"/>
    </location>
</feature>
<evidence type="ECO:0000256" key="15">
    <source>
        <dbReference type="SAM" id="MobiDB-lite"/>
    </source>
</evidence>
<dbReference type="PROSITE" id="PS50929">
    <property type="entry name" value="ABC_TM1F"/>
    <property type="match status" value="2"/>
</dbReference>
<evidence type="ECO:0000256" key="12">
    <source>
        <dbReference type="ARBA" id="ARBA00023136"/>
    </source>
</evidence>
<dbReference type="GO" id="GO:0005774">
    <property type="term" value="C:vacuolar membrane"/>
    <property type="evidence" value="ECO:0007669"/>
    <property type="project" value="UniProtKB-SubCell"/>
</dbReference>
<feature type="compositionally biased region" description="Basic and acidic residues" evidence="15">
    <location>
        <begin position="793"/>
        <end position="813"/>
    </location>
</feature>
<dbReference type="InterPro" id="IPR003593">
    <property type="entry name" value="AAA+_ATPase"/>
</dbReference>
<dbReference type="FunFam" id="1.20.1560.10:FF:000001">
    <property type="entry name" value="ATP-binding cassette subfamily C member 1"/>
    <property type="match status" value="1"/>
</dbReference>
<comment type="subcellular location">
    <subcellularLocation>
        <location evidence="2">Cell membrane</location>
        <topology evidence="2">Multi-pass membrane protein</topology>
    </subcellularLocation>
    <subcellularLocation>
        <location evidence="1">Vacuole membrane</location>
        <topology evidence="1">Multi-pass membrane protein</topology>
    </subcellularLocation>
</comment>
<feature type="compositionally biased region" description="Basic and acidic residues" evidence="15">
    <location>
        <begin position="775"/>
        <end position="786"/>
    </location>
</feature>
<feature type="transmembrane region" description="Helical" evidence="16">
    <location>
        <begin position="342"/>
        <end position="362"/>
    </location>
</feature>
<keyword evidence="4" id="KW-0813">Transport</keyword>
<name>A0A2T7P461_POMCA</name>
<dbReference type="SMART" id="SM00382">
    <property type="entry name" value="AAA"/>
    <property type="match status" value="2"/>
</dbReference>
<evidence type="ECO:0000256" key="4">
    <source>
        <dbReference type="ARBA" id="ARBA00022448"/>
    </source>
</evidence>
<dbReference type="GO" id="GO:0016887">
    <property type="term" value="F:ATP hydrolysis activity"/>
    <property type="evidence" value="ECO:0007669"/>
    <property type="project" value="InterPro"/>
</dbReference>
<keyword evidence="6" id="KW-0926">Vacuole</keyword>
<dbReference type="PANTHER" id="PTHR24223:SF443">
    <property type="entry name" value="MULTIDRUG-RESISTANCE LIKE PROTEIN 1, ISOFORM I"/>
    <property type="match status" value="1"/>
</dbReference>
<evidence type="ECO:0000256" key="11">
    <source>
        <dbReference type="ARBA" id="ARBA00022989"/>
    </source>
</evidence>
<evidence type="ECO:0000256" key="16">
    <source>
        <dbReference type="SAM" id="Phobius"/>
    </source>
</evidence>
<dbReference type="Pfam" id="PF00005">
    <property type="entry name" value="ABC_tran"/>
    <property type="match status" value="2"/>
</dbReference>
<dbReference type="PROSITE" id="PS50893">
    <property type="entry name" value="ABC_TRANSPORTER_2"/>
    <property type="match status" value="2"/>
</dbReference>
<dbReference type="SUPFAM" id="SSF90123">
    <property type="entry name" value="ABC transporter transmembrane region"/>
    <property type="match status" value="2"/>
</dbReference>
<evidence type="ECO:0000256" key="2">
    <source>
        <dbReference type="ARBA" id="ARBA00004651"/>
    </source>
</evidence>